<reference evidence="7" key="1">
    <citation type="submission" date="2023-01" db="EMBL/GenBank/DDBJ databases">
        <title>Complete genome sequence of Planctobacterium marinum strain Dej080120_11.</title>
        <authorList>
            <person name="Ueki S."/>
            <person name="Maruyama F."/>
        </authorList>
    </citation>
    <scope>NUCLEOTIDE SEQUENCE</scope>
    <source>
        <strain evidence="7">Dej080120_11</strain>
    </source>
</reference>
<feature type="signal peptide" evidence="4">
    <location>
        <begin position="1"/>
        <end position="28"/>
    </location>
</feature>
<dbReference type="InterPro" id="IPR058647">
    <property type="entry name" value="BSH_CzcB-like"/>
</dbReference>
<dbReference type="GO" id="GO:0060003">
    <property type="term" value="P:copper ion export"/>
    <property type="evidence" value="ECO:0007669"/>
    <property type="project" value="TreeGrafter"/>
</dbReference>
<evidence type="ECO:0000256" key="3">
    <source>
        <dbReference type="SAM" id="MobiDB-lite"/>
    </source>
</evidence>
<evidence type="ECO:0000313" key="8">
    <source>
        <dbReference type="Proteomes" id="UP001333710"/>
    </source>
</evidence>
<accession>A0AA48HNZ0</accession>
<dbReference type="PANTHER" id="PTHR30097">
    <property type="entry name" value="CATION EFFLUX SYSTEM PROTEIN CUSB"/>
    <property type="match status" value="1"/>
</dbReference>
<dbReference type="GO" id="GO:0030288">
    <property type="term" value="C:outer membrane-bounded periplasmic space"/>
    <property type="evidence" value="ECO:0007669"/>
    <property type="project" value="TreeGrafter"/>
</dbReference>
<dbReference type="PANTHER" id="PTHR30097:SF4">
    <property type="entry name" value="SLR6042 PROTEIN"/>
    <property type="match status" value="1"/>
</dbReference>
<dbReference type="InterPro" id="IPR051909">
    <property type="entry name" value="MFP_Cation_Efflux"/>
</dbReference>
<dbReference type="RefSeq" id="WP_338292974.1">
    <property type="nucleotide sequence ID" value="NZ_AP027272.1"/>
</dbReference>
<dbReference type="KEGG" id="pmaw:MACH26_25030"/>
<comment type="similarity">
    <text evidence="1">Belongs to the membrane fusion protein (MFP) (TC 8.A.1) family.</text>
</comment>
<protein>
    <submittedName>
        <fullName evidence="7">RND transporter</fullName>
    </submittedName>
</protein>
<name>A0AA48HNZ0_9ALTE</name>
<evidence type="ECO:0000313" key="7">
    <source>
        <dbReference type="EMBL" id="BDX06982.1"/>
    </source>
</evidence>
<dbReference type="NCBIfam" id="TIGR01730">
    <property type="entry name" value="RND_mfp"/>
    <property type="match status" value="1"/>
</dbReference>
<dbReference type="Pfam" id="PF25973">
    <property type="entry name" value="BSH_CzcB"/>
    <property type="match status" value="1"/>
</dbReference>
<evidence type="ECO:0000256" key="2">
    <source>
        <dbReference type="ARBA" id="ARBA00022448"/>
    </source>
</evidence>
<dbReference type="EMBL" id="AP027272">
    <property type="protein sequence ID" value="BDX06982.1"/>
    <property type="molecule type" value="Genomic_DNA"/>
</dbReference>
<feature type="domain" description="CusB-like beta-barrel" evidence="5">
    <location>
        <begin position="276"/>
        <end position="347"/>
    </location>
</feature>
<evidence type="ECO:0000259" key="6">
    <source>
        <dbReference type="Pfam" id="PF25973"/>
    </source>
</evidence>
<dbReference type="InterPro" id="IPR058792">
    <property type="entry name" value="Beta-barrel_RND_2"/>
</dbReference>
<evidence type="ECO:0000256" key="4">
    <source>
        <dbReference type="SAM" id="SignalP"/>
    </source>
</evidence>
<keyword evidence="8" id="KW-1185">Reference proteome</keyword>
<organism evidence="7 8">
    <name type="scientific">Planctobacterium marinum</name>
    <dbReference type="NCBI Taxonomy" id="1631968"/>
    <lineage>
        <taxon>Bacteria</taxon>
        <taxon>Pseudomonadati</taxon>
        <taxon>Pseudomonadota</taxon>
        <taxon>Gammaproteobacteria</taxon>
        <taxon>Alteromonadales</taxon>
        <taxon>Alteromonadaceae</taxon>
        <taxon>Planctobacterium</taxon>
    </lineage>
</organism>
<keyword evidence="4" id="KW-0732">Signal</keyword>
<dbReference type="GO" id="GO:0015679">
    <property type="term" value="P:plasma membrane copper ion transport"/>
    <property type="evidence" value="ECO:0007669"/>
    <property type="project" value="TreeGrafter"/>
</dbReference>
<dbReference type="Gene3D" id="2.40.30.170">
    <property type="match status" value="1"/>
</dbReference>
<gene>
    <name evidence="7" type="ORF">MACH26_25030</name>
</gene>
<feature type="domain" description="CzcB-like barrel-sandwich hybrid" evidence="6">
    <location>
        <begin position="138"/>
        <end position="272"/>
    </location>
</feature>
<dbReference type="GO" id="GO:0022857">
    <property type="term" value="F:transmembrane transporter activity"/>
    <property type="evidence" value="ECO:0007669"/>
    <property type="project" value="InterPro"/>
</dbReference>
<dbReference type="AlphaFoldDB" id="A0AA48HNZ0"/>
<dbReference type="GO" id="GO:0046914">
    <property type="term" value="F:transition metal ion binding"/>
    <property type="evidence" value="ECO:0007669"/>
    <property type="project" value="TreeGrafter"/>
</dbReference>
<dbReference type="Gene3D" id="2.40.420.20">
    <property type="match status" value="1"/>
</dbReference>
<dbReference type="InterPro" id="IPR006143">
    <property type="entry name" value="RND_pump_MFP"/>
</dbReference>
<dbReference type="Pfam" id="PF25954">
    <property type="entry name" value="Beta-barrel_RND_2"/>
    <property type="match status" value="1"/>
</dbReference>
<evidence type="ECO:0000259" key="5">
    <source>
        <dbReference type="Pfam" id="PF25954"/>
    </source>
</evidence>
<proteinExistence type="inferred from homology"/>
<dbReference type="Proteomes" id="UP001333710">
    <property type="component" value="Chromosome"/>
</dbReference>
<dbReference type="SUPFAM" id="SSF111369">
    <property type="entry name" value="HlyD-like secretion proteins"/>
    <property type="match status" value="1"/>
</dbReference>
<sequence length="429" mass="47267">MKIQFNRTGVALCLLLAMTFSINSAVLAQESLNHEIRQQETGQQNKHQHGVATTVNKNKEDNHIHDNDSHEAHSGETHSEDAHAEDSHAEEEHSATIELSAAQIATANIVVTPLVAQKQQYQLYAPGEIKANGYTSYLVSPRTDSVVISRHTSLGEHVKTGQILVTLFSEAMAEAQAEYLFASTEWQRVQKLNNQTVSDSNIIAAKTAFNAAYGKLIAFGLTTSAIDNITTQDTATFGQYALTAQRAGVVLQDDFLQGQRINAGETIMLLADESELWVEARISPDKPLHLATNSPATVLFNGESYPARVIQEAHTIDTETRTRIIRLAVKNQHHHLHSGMFVQVYFQFNTAHPVLAVPERALMRDQSGNWTIFVEESPGLFEAQIIERGRALGELREISGLAEGARVVTEGAFFVMSELAKGGFEPHNH</sequence>
<feature type="region of interest" description="Disordered" evidence="3">
    <location>
        <begin position="60"/>
        <end position="95"/>
    </location>
</feature>
<feature type="chain" id="PRO_5041261879" evidence="4">
    <location>
        <begin position="29"/>
        <end position="429"/>
    </location>
</feature>
<evidence type="ECO:0000256" key="1">
    <source>
        <dbReference type="ARBA" id="ARBA00009477"/>
    </source>
</evidence>
<dbReference type="GO" id="GO:0016020">
    <property type="term" value="C:membrane"/>
    <property type="evidence" value="ECO:0007669"/>
    <property type="project" value="InterPro"/>
</dbReference>
<keyword evidence="2" id="KW-0813">Transport</keyword>